<comment type="caution">
    <text evidence="2">The sequence shown here is derived from an EMBL/GenBank/DDBJ whole genome shotgun (WGS) entry which is preliminary data.</text>
</comment>
<evidence type="ECO:0000313" key="2">
    <source>
        <dbReference type="EMBL" id="KAG8569940.1"/>
    </source>
</evidence>
<feature type="region of interest" description="Disordered" evidence="1">
    <location>
        <begin position="1"/>
        <end position="115"/>
    </location>
</feature>
<dbReference type="Proteomes" id="UP000824782">
    <property type="component" value="Unassembled WGS sequence"/>
</dbReference>
<proteinExistence type="predicted"/>
<protein>
    <submittedName>
        <fullName evidence="2">Uncharacterized protein</fullName>
    </submittedName>
</protein>
<feature type="compositionally biased region" description="Pro residues" evidence="1">
    <location>
        <begin position="157"/>
        <end position="173"/>
    </location>
</feature>
<feature type="compositionally biased region" description="Pro residues" evidence="1">
    <location>
        <begin position="221"/>
        <end position="230"/>
    </location>
</feature>
<name>A0AAV7BBL8_ENGPU</name>
<feature type="compositionally biased region" description="Pro residues" evidence="1">
    <location>
        <begin position="49"/>
        <end position="58"/>
    </location>
</feature>
<sequence>MDLRAQRPPEGSDPTYSIRASPQELGKHLQGNYPAGCMSPIRMPAPDGRAPPPGPTHPPYRYGPQPAMWNGNGHQNPGLRGGPSHHFQPMDPRLRPPGPNPVVRHSFSSSGNSMMDSPEMIAMQRLSSFVCPPASGYTPHPPSVPYPSQTPADSCPNLPPPTPSQTSPTPDPCQPSLLCQPSPTPCQPTDILNGKEGSDTSSNPDRSTDRTAATKEVSSSPVPPGSPPHDLPLTPNLPTDAEHTLTPLNEVKPECKGNSDPSDIPDEGKSPPPDSGELNPRASPQVGLDAAVVAPEVSKLPDPQPVVCQESPRPSPRIDLSGSRYRGEFAPMMLPAGNRPVIAQLPGPRHPPQHFGNGHLRPHSSHSPRYHHQGQTYSYQQPHQAQPPYQRPPFYPQEYQRWHPNGQQAPQHPRAYPQPDGALSTQNIGELQSLLMSPLLVGEPRAVPGKTLAARREKKWW</sequence>
<gene>
    <name evidence="2" type="ORF">GDO81_014599</name>
</gene>
<feature type="compositionally biased region" description="Basic residues" evidence="1">
    <location>
        <begin position="360"/>
        <end position="372"/>
    </location>
</feature>
<dbReference type="AlphaFoldDB" id="A0AAV7BBL8"/>
<evidence type="ECO:0000313" key="3">
    <source>
        <dbReference type="Proteomes" id="UP000824782"/>
    </source>
</evidence>
<reference evidence="2" key="1">
    <citation type="thesis" date="2020" institute="ProQuest LLC" country="789 East Eisenhower Parkway, Ann Arbor, MI, USA">
        <title>Comparative Genomics and Chromosome Evolution.</title>
        <authorList>
            <person name="Mudd A.B."/>
        </authorList>
    </citation>
    <scope>NUCLEOTIDE SEQUENCE</scope>
    <source>
        <strain evidence="2">237g6f4</strain>
        <tissue evidence="2">Blood</tissue>
    </source>
</reference>
<dbReference type="EMBL" id="WNYA01000006">
    <property type="protein sequence ID" value="KAG8569940.1"/>
    <property type="molecule type" value="Genomic_DNA"/>
</dbReference>
<evidence type="ECO:0000256" key="1">
    <source>
        <dbReference type="SAM" id="MobiDB-lite"/>
    </source>
</evidence>
<organism evidence="2 3">
    <name type="scientific">Engystomops pustulosus</name>
    <name type="common">Tungara frog</name>
    <name type="synonym">Physalaemus pustulosus</name>
    <dbReference type="NCBI Taxonomy" id="76066"/>
    <lineage>
        <taxon>Eukaryota</taxon>
        <taxon>Metazoa</taxon>
        <taxon>Chordata</taxon>
        <taxon>Craniata</taxon>
        <taxon>Vertebrata</taxon>
        <taxon>Euteleostomi</taxon>
        <taxon>Amphibia</taxon>
        <taxon>Batrachia</taxon>
        <taxon>Anura</taxon>
        <taxon>Neobatrachia</taxon>
        <taxon>Hyloidea</taxon>
        <taxon>Leptodactylidae</taxon>
        <taxon>Leiuperinae</taxon>
        <taxon>Engystomops</taxon>
    </lineage>
</organism>
<feature type="region of interest" description="Disordered" evidence="1">
    <location>
        <begin position="353"/>
        <end position="424"/>
    </location>
</feature>
<feature type="compositionally biased region" description="Low complexity" evidence="1">
    <location>
        <begin position="106"/>
        <end position="115"/>
    </location>
</feature>
<keyword evidence="3" id="KW-1185">Reference proteome</keyword>
<feature type="region of interest" description="Disordered" evidence="1">
    <location>
        <begin position="140"/>
        <end position="324"/>
    </location>
</feature>
<accession>A0AAV7BBL8</accession>